<gene>
    <name evidence="2" type="ORF">SLA_2068</name>
</gene>
<accession>A0A160NY32</accession>
<feature type="region of interest" description="Disordered" evidence="1">
    <location>
        <begin position="32"/>
        <end position="135"/>
    </location>
</feature>
<organism evidence="2 3">
    <name type="scientific">Streptomyces laurentii</name>
    <dbReference type="NCBI Taxonomy" id="39478"/>
    <lineage>
        <taxon>Bacteria</taxon>
        <taxon>Bacillati</taxon>
        <taxon>Actinomycetota</taxon>
        <taxon>Actinomycetes</taxon>
        <taxon>Kitasatosporales</taxon>
        <taxon>Streptomycetaceae</taxon>
        <taxon>Streptomyces</taxon>
    </lineage>
</organism>
<evidence type="ECO:0000256" key="1">
    <source>
        <dbReference type="SAM" id="MobiDB-lite"/>
    </source>
</evidence>
<proteinExistence type="predicted"/>
<evidence type="ECO:0000313" key="3">
    <source>
        <dbReference type="Proteomes" id="UP000217676"/>
    </source>
</evidence>
<dbReference type="EMBL" id="AP017424">
    <property type="protein sequence ID" value="BAU83005.1"/>
    <property type="molecule type" value="Genomic_DNA"/>
</dbReference>
<dbReference type="AlphaFoldDB" id="A0A160NY32"/>
<protein>
    <submittedName>
        <fullName evidence="2">Uncharacterized protein</fullName>
    </submittedName>
</protein>
<dbReference type="Proteomes" id="UP000217676">
    <property type="component" value="Chromosome"/>
</dbReference>
<dbReference type="KEGG" id="slau:SLA_2068"/>
<sequence length="135" mass="13637">MTEPQAKKLAEVSGSPSCLLNSMGLEALERAPSAWRRGAMQSAPEGQPGGSGTDEAVACGDYAHGIVDQGNGEGQELKAPSDCAHSMSTPRGRADATAGAGGIAQRGTAFGWPVHERGGKCGRSATLSAPLWSGS</sequence>
<evidence type="ECO:0000313" key="2">
    <source>
        <dbReference type="EMBL" id="BAU83005.1"/>
    </source>
</evidence>
<reference evidence="2 3" key="1">
    <citation type="journal article" date="2016" name="Genome Announc.">
        <title>Complete Genome Sequence of Thiostrepton-Producing Streptomyces laurentii ATCC 31255.</title>
        <authorList>
            <person name="Doi K."/>
            <person name="Fujino Y."/>
            <person name="Nagayoshi Y."/>
            <person name="Ohshima T."/>
            <person name="Ogata S."/>
        </authorList>
    </citation>
    <scope>NUCLEOTIDE SEQUENCE [LARGE SCALE GENOMIC DNA]</scope>
    <source>
        <strain evidence="2 3">ATCC 31255</strain>
    </source>
</reference>
<keyword evidence="3" id="KW-1185">Reference proteome</keyword>
<name>A0A160NY32_STRLU</name>